<keyword evidence="3" id="KW-1185">Reference proteome</keyword>
<accession>A0AA88YP43</accession>
<feature type="compositionally biased region" description="Polar residues" evidence="1">
    <location>
        <begin position="163"/>
        <end position="172"/>
    </location>
</feature>
<dbReference type="PANTHER" id="PTHR37404:SF1">
    <property type="entry name" value="HCG1796489"/>
    <property type="match status" value="1"/>
</dbReference>
<reference evidence="2" key="1">
    <citation type="submission" date="2019-08" db="EMBL/GenBank/DDBJ databases">
        <title>The improved chromosome-level genome for the pearl oyster Pinctada fucata martensii using PacBio sequencing and Hi-C.</title>
        <authorList>
            <person name="Zheng Z."/>
        </authorList>
    </citation>
    <scope>NUCLEOTIDE SEQUENCE</scope>
    <source>
        <strain evidence="2">ZZ-2019</strain>
        <tissue evidence="2">Adductor muscle</tissue>
    </source>
</reference>
<dbReference type="InterPro" id="IPR053347">
    <property type="entry name" value="Axonemal_MT_stabilizer"/>
</dbReference>
<sequence length="336" mass="38770">MSFKEIKSDPRQDWQLTSTGVGHHYRPGYYFPSSDFKTLVGEPVPPPLAKQDEITRDQMFDTTYKKYHDHKYDKGVYDNPIHKKAPGHWKVTYVKDLAEKLDKGGWRRPLTIGNQMTETQEQFRNASGVRQEYHFQDDASAGLNLHQPYNLSDHHSDGPSKYGQGTTQNPKLQGQPFYVRDKGVLRLLDPYLTTTHKDHRSFQPNELKKYPKKDVATYWECEEYPKAWGHGLKHNPIPKDNVPREPLPMVDPTWFKSRTKIPRQPKAMLPVPHAGLKPLYTDSYVKPSDVKAKENFFCPVDTPFTLPDPGSKSVFTAPKMYDTEYQHVGSKKPITV</sequence>
<proteinExistence type="predicted"/>
<organism evidence="2 3">
    <name type="scientific">Pinctada imbricata</name>
    <name type="common">Atlantic pearl-oyster</name>
    <name type="synonym">Pinctada martensii</name>
    <dbReference type="NCBI Taxonomy" id="66713"/>
    <lineage>
        <taxon>Eukaryota</taxon>
        <taxon>Metazoa</taxon>
        <taxon>Spiralia</taxon>
        <taxon>Lophotrochozoa</taxon>
        <taxon>Mollusca</taxon>
        <taxon>Bivalvia</taxon>
        <taxon>Autobranchia</taxon>
        <taxon>Pteriomorphia</taxon>
        <taxon>Pterioida</taxon>
        <taxon>Pterioidea</taxon>
        <taxon>Pteriidae</taxon>
        <taxon>Pinctada</taxon>
    </lineage>
</organism>
<evidence type="ECO:0000313" key="2">
    <source>
        <dbReference type="EMBL" id="KAK3102684.1"/>
    </source>
</evidence>
<evidence type="ECO:0000256" key="1">
    <source>
        <dbReference type="SAM" id="MobiDB-lite"/>
    </source>
</evidence>
<protein>
    <submittedName>
        <fullName evidence="2">Uncharacterized protein</fullName>
    </submittedName>
</protein>
<comment type="caution">
    <text evidence="2">The sequence shown here is derived from an EMBL/GenBank/DDBJ whole genome shotgun (WGS) entry which is preliminary data.</text>
</comment>
<dbReference type="Proteomes" id="UP001186944">
    <property type="component" value="Unassembled WGS sequence"/>
</dbReference>
<dbReference type="PANTHER" id="PTHR37404">
    <property type="entry name" value="HCG1796489"/>
    <property type="match status" value="1"/>
</dbReference>
<evidence type="ECO:0000313" key="3">
    <source>
        <dbReference type="Proteomes" id="UP001186944"/>
    </source>
</evidence>
<feature type="region of interest" description="Disordered" evidence="1">
    <location>
        <begin position="144"/>
        <end position="175"/>
    </location>
</feature>
<dbReference type="EMBL" id="VSWD01000005">
    <property type="protein sequence ID" value="KAK3102684.1"/>
    <property type="molecule type" value="Genomic_DNA"/>
</dbReference>
<name>A0AA88YP43_PINIB</name>
<dbReference type="AlphaFoldDB" id="A0AA88YP43"/>
<gene>
    <name evidence="2" type="ORF">FSP39_013124</name>
</gene>